<evidence type="ECO:0000256" key="3">
    <source>
        <dbReference type="ARBA" id="ARBA00022603"/>
    </source>
</evidence>
<comment type="caution">
    <text evidence="6">Lacks conserved residue(s) required for the propagation of feature annotation.</text>
</comment>
<comment type="subcellular location">
    <subcellularLocation>
        <location evidence="6">Cytoplasm</location>
    </subcellularLocation>
</comment>
<dbReference type="GO" id="GO:0005829">
    <property type="term" value="C:cytosol"/>
    <property type="evidence" value="ECO:0007669"/>
    <property type="project" value="TreeGrafter"/>
</dbReference>
<dbReference type="NCBIfam" id="TIGR00138">
    <property type="entry name" value="rsmG_gidB"/>
    <property type="match status" value="1"/>
</dbReference>
<dbReference type="InterPro" id="IPR029063">
    <property type="entry name" value="SAM-dependent_MTases_sf"/>
</dbReference>
<dbReference type="HAMAP" id="MF_00074">
    <property type="entry name" value="16SrRNA_methyltr_G"/>
    <property type="match status" value="1"/>
</dbReference>
<feature type="binding site" evidence="6">
    <location>
        <position position="152"/>
    </location>
    <ligand>
        <name>S-adenosyl-L-methionine</name>
        <dbReference type="ChEBI" id="CHEBI:59789"/>
    </ligand>
</feature>
<accession>A0A510JK12</accession>
<dbReference type="PIRSF" id="PIRSF003078">
    <property type="entry name" value="GidB"/>
    <property type="match status" value="1"/>
</dbReference>
<keyword evidence="8" id="KW-1185">Reference proteome</keyword>
<dbReference type="Proteomes" id="UP000321892">
    <property type="component" value="Chromosome"/>
</dbReference>
<keyword evidence="2 6" id="KW-0698">rRNA processing</keyword>
<gene>
    <name evidence="6" type="primary">rsmG</name>
    <name evidence="7" type="ORF">JCM16775_2386</name>
</gene>
<dbReference type="GO" id="GO:0070043">
    <property type="term" value="F:rRNA (guanine-N7-)-methyltransferase activity"/>
    <property type="evidence" value="ECO:0007669"/>
    <property type="project" value="UniProtKB-UniRule"/>
</dbReference>
<keyword evidence="1 6" id="KW-0963">Cytoplasm</keyword>
<dbReference type="FunFam" id="3.40.50.150:FF:000041">
    <property type="entry name" value="Ribosomal RNA small subunit methyltransferase G"/>
    <property type="match status" value="1"/>
</dbReference>
<evidence type="ECO:0000256" key="1">
    <source>
        <dbReference type="ARBA" id="ARBA00022490"/>
    </source>
</evidence>
<evidence type="ECO:0000256" key="4">
    <source>
        <dbReference type="ARBA" id="ARBA00022679"/>
    </source>
</evidence>
<feature type="binding site" evidence="6">
    <location>
        <position position="89"/>
    </location>
    <ligand>
        <name>S-adenosyl-L-methionine</name>
        <dbReference type="ChEBI" id="CHEBI:59789"/>
    </ligand>
</feature>
<dbReference type="PANTHER" id="PTHR31760:SF0">
    <property type="entry name" value="S-ADENOSYL-L-METHIONINE-DEPENDENT METHYLTRANSFERASES SUPERFAMILY PROTEIN"/>
    <property type="match status" value="1"/>
</dbReference>
<dbReference type="PANTHER" id="PTHR31760">
    <property type="entry name" value="S-ADENOSYL-L-METHIONINE-DEPENDENT METHYLTRANSFERASES SUPERFAMILY PROTEIN"/>
    <property type="match status" value="1"/>
</dbReference>
<dbReference type="RefSeq" id="WP_026745924.1">
    <property type="nucleotide sequence ID" value="NZ_AP019823.1"/>
</dbReference>
<name>A0A510JK12_9FUSO</name>
<protein>
    <recommendedName>
        <fullName evidence="6">Ribosomal RNA small subunit methyltransferase G</fullName>
        <ecNumber evidence="6">2.1.1.-</ecNumber>
    </recommendedName>
    <alternativeName>
        <fullName evidence="6">16S rRNA 7-methylguanosine methyltransferase</fullName>
        <shortName evidence="6">16S rRNA m7G methyltransferase</shortName>
    </alternativeName>
</protein>
<sequence length="240" mass="27952">MENINEEANLREYFLSLLSKSEIKVPDEKITQMLKFLELLYNKNQIMNLTAIREKKGMLEKHFIDSLLLTKVINDDEKSFIDVGTGAGFPGLVLAIYYPEKKFLLVDSVRKKIEFINEVIKELNLQNVTTSFERAEELIKDRRECFDVALCRGVANLRIILEYMIPFIKVNGRFLPQKLNLNEIEESKNALKILNAKINKTFEFYLPESKDARIILEIIKLQKTNIKYPRKVGIPVKKPL</sequence>
<feature type="binding site" evidence="6">
    <location>
        <position position="84"/>
    </location>
    <ligand>
        <name>S-adenosyl-L-methionine</name>
        <dbReference type="ChEBI" id="CHEBI:59789"/>
    </ligand>
</feature>
<proteinExistence type="inferred from homology"/>
<evidence type="ECO:0000313" key="8">
    <source>
        <dbReference type="Proteomes" id="UP000321892"/>
    </source>
</evidence>
<comment type="similarity">
    <text evidence="6">Belongs to the methyltransferase superfamily. RNA methyltransferase RsmG family.</text>
</comment>
<dbReference type="EC" id="2.1.1.-" evidence="6"/>
<keyword evidence="5 6" id="KW-0949">S-adenosyl-L-methionine</keyword>
<dbReference type="Pfam" id="PF02527">
    <property type="entry name" value="GidB"/>
    <property type="match status" value="1"/>
</dbReference>
<dbReference type="OrthoDB" id="9808773at2"/>
<dbReference type="InterPro" id="IPR003682">
    <property type="entry name" value="rRNA_ssu_MeTfrase_G"/>
</dbReference>
<feature type="binding site" evidence="6">
    <location>
        <begin position="135"/>
        <end position="136"/>
    </location>
    <ligand>
        <name>S-adenosyl-L-methionine</name>
        <dbReference type="ChEBI" id="CHEBI:59789"/>
    </ligand>
</feature>
<dbReference type="Gene3D" id="3.40.50.150">
    <property type="entry name" value="Vaccinia Virus protein VP39"/>
    <property type="match status" value="1"/>
</dbReference>
<keyword evidence="4 6" id="KW-0808">Transferase</keyword>
<evidence type="ECO:0000256" key="6">
    <source>
        <dbReference type="HAMAP-Rule" id="MF_00074"/>
    </source>
</evidence>
<evidence type="ECO:0000256" key="2">
    <source>
        <dbReference type="ARBA" id="ARBA00022552"/>
    </source>
</evidence>
<evidence type="ECO:0000256" key="5">
    <source>
        <dbReference type="ARBA" id="ARBA00022691"/>
    </source>
</evidence>
<dbReference type="KEGG" id="lhf:JCM16775_2386"/>
<dbReference type="AlphaFoldDB" id="A0A510JK12"/>
<dbReference type="CDD" id="cd02440">
    <property type="entry name" value="AdoMet_MTases"/>
    <property type="match status" value="1"/>
</dbReference>
<reference evidence="7 8" key="1">
    <citation type="submission" date="2019-07" db="EMBL/GenBank/DDBJ databases">
        <title>Complete Genome Sequence of Leptotrichia hofstadii Strain JCM16775.</title>
        <authorList>
            <person name="Watanabe S."/>
            <person name="Cui L."/>
        </authorList>
    </citation>
    <scope>NUCLEOTIDE SEQUENCE [LARGE SCALE GENOMIC DNA]</scope>
    <source>
        <strain evidence="7 8">JCM16775</strain>
    </source>
</reference>
<organism evidence="7 8">
    <name type="scientific">Leptotrichia hofstadii</name>
    <dbReference type="NCBI Taxonomy" id="157688"/>
    <lineage>
        <taxon>Bacteria</taxon>
        <taxon>Fusobacteriati</taxon>
        <taxon>Fusobacteriota</taxon>
        <taxon>Fusobacteriia</taxon>
        <taxon>Fusobacteriales</taxon>
        <taxon>Leptotrichiaceae</taxon>
        <taxon>Leptotrichia</taxon>
    </lineage>
</organism>
<evidence type="ECO:0000313" key="7">
    <source>
        <dbReference type="EMBL" id="BBM39650.1"/>
    </source>
</evidence>
<dbReference type="SUPFAM" id="SSF53335">
    <property type="entry name" value="S-adenosyl-L-methionine-dependent methyltransferases"/>
    <property type="match status" value="1"/>
</dbReference>
<dbReference type="EMBL" id="AP019823">
    <property type="protein sequence ID" value="BBM39650.1"/>
    <property type="molecule type" value="Genomic_DNA"/>
</dbReference>
<comment type="function">
    <text evidence="6">Specifically methylates the N7 position of a guanine in 16S rRNA.</text>
</comment>
<keyword evidence="3 6" id="KW-0489">Methyltransferase</keyword>